<dbReference type="Proteomes" id="UP000768471">
    <property type="component" value="Unassembled WGS sequence"/>
</dbReference>
<dbReference type="RefSeq" id="WP_197902384.1">
    <property type="nucleotide sequence ID" value="NZ_JACSGR010000002.1"/>
</dbReference>
<gene>
    <name evidence="5" type="ORF">H9Q10_02050</name>
</gene>
<sequence length="186" mass="19773">MHNYPLNRYIPADSTIFAEIHAIVAENAPKIAELSGAFRTPGQIRAVLADMTGSEIPDDLHVNLPFYSDFGRHIRIGKNVFINSGAMFTDLGGITLEDDVLIAPRVNILTVNHPEDPAMRRGLILKPVVIKKGAWIGAGATILPGVTVGENAIVAAGAVVGKDVPANTIVGGVPAKVIREIRREAA</sequence>
<keyword evidence="2" id="KW-0808">Transferase</keyword>
<dbReference type="EMBL" id="JACSGR010000002">
    <property type="protein sequence ID" value="MBH5328455.1"/>
    <property type="molecule type" value="Genomic_DNA"/>
</dbReference>
<dbReference type="InterPro" id="IPR001451">
    <property type="entry name" value="Hexapep"/>
</dbReference>
<dbReference type="InterPro" id="IPR018357">
    <property type="entry name" value="Hexapep_transf_CS"/>
</dbReference>
<keyword evidence="4" id="KW-0012">Acyltransferase</keyword>
<dbReference type="InterPro" id="IPR051159">
    <property type="entry name" value="Hexapeptide_acetyltransf"/>
</dbReference>
<organism evidence="5 6">
    <name type="scientific">Eikenella glucosivorans</name>
    <dbReference type="NCBI Taxonomy" id="2766967"/>
    <lineage>
        <taxon>Bacteria</taxon>
        <taxon>Pseudomonadati</taxon>
        <taxon>Pseudomonadota</taxon>
        <taxon>Betaproteobacteria</taxon>
        <taxon>Neisseriales</taxon>
        <taxon>Neisseriaceae</taxon>
        <taxon>Eikenella</taxon>
    </lineage>
</organism>
<accession>A0ABS0N830</accession>
<comment type="similarity">
    <text evidence="1">Belongs to the transferase hexapeptide repeat family.</text>
</comment>
<protein>
    <submittedName>
        <fullName evidence="5">Sugar O-acetyltransferase</fullName>
    </submittedName>
</protein>
<name>A0ABS0N830_9NEIS</name>
<dbReference type="SUPFAM" id="SSF51161">
    <property type="entry name" value="Trimeric LpxA-like enzymes"/>
    <property type="match status" value="1"/>
</dbReference>
<dbReference type="PROSITE" id="PS00101">
    <property type="entry name" value="HEXAPEP_TRANSFERASES"/>
    <property type="match status" value="1"/>
</dbReference>
<evidence type="ECO:0000256" key="3">
    <source>
        <dbReference type="ARBA" id="ARBA00022737"/>
    </source>
</evidence>
<dbReference type="Pfam" id="PF14602">
    <property type="entry name" value="Hexapep_2"/>
    <property type="match status" value="1"/>
</dbReference>
<evidence type="ECO:0000313" key="5">
    <source>
        <dbReference type="EMBL" id="MBH5328455.1"/>
    </source>
</evidence>
<keyword evidence="6" id="KW-1185">Reference proteome</keyword>
<reference evidence="5 6" key="1">
    <citation type="submission" date="2020-09" db="EMBL/GenBank/DDBJ databases">
        <title>Eikenella S3660 sp. nov., isolated from a throat swab.</title>
        <authorList>
            <person name="Buhl M."/>
        </authorList>
    </citation>
    <scope>NUCLEOTIDE SEQUENCE [LARGE SCALE GENOMIC DNA]</scope>
    <source>
        <strain evidence="5 6">S3360</strain>
    </source>
</reference>
<dbReference type="PANTHER" id="PTHR23416">
    <property type="entry name" value="SIALIC ACID SYNTHASE-RELATED"/>
    <property type="match status" value="1"/>
</dbReference>
<dbReference type="Gene3D" id="2.160.10.10">
    <property type="entry name" value="Hexapeptide repeat proteins"/>
    <property type="match status" value="1"/>
</dbReference>
<proteinExistence type="inferred from homology"/>
<comment type="caution">
    <text evidence="5">The sequence shown here is derived from an EMBL/GenBank/DDBJ whole genome shotgun (WGS) entry which is preliminary data.</text>
</comment>
<evidence type="ECO:0000313" key="6">
    <source>
        <dbReference type="Proteomes" id="UP000768471"/>
    </source>
</evidence>
<dbReference type="PANTHER" id="PTHR23416:SF23">
    <property type="entry name" value="ACETYLTRANSFERASE C18B11.09C-RELATED"/>
    <property type="match status" value="1"/>
</dbReference>
<dbReference type="InterPro" id="IPR011004">
    <property type="entry name" value="Trimer_LpxA-like_sf"/>
</dbReference>
<evidence type="ECO:0000256" key="2">
    <source>
        <dbReference type="ARBA" id="ARBA00022679"/>
    </source>
</evidence>
<evidence type="ECO:0000256" key="1">
    <source>
        <dbReference type="ARBA" id="ARBA00007274"/>
    </source>
</evidence>
<keyword evidence="3" id="KW-0677">Repeat</keyword>
<dbReference type="Pfam" id="PF00132">
    <property type="entry name" value="Hexapep"/>
    <property type="match status" value="1"/>
</dbReference>
<evidence type="ECO:0000256" key="4">
    <source>
        <dbReference type="ARBA" id="ARBA00023315"/>
    </source>
</evidence>